<dbReference type="EMBL" id="CP002209">
    <property type="protein sequence ID" value="ADN76130.1"/>
    <property type="molecule type" value="Genomic_DNA"/>
</dbReference>
<dbReference type="SUPFAM" id="SSF55331">
    <property type="entry name" value="Tautomerase/MIF"/>
    <property type="match status" value="1"/>
</dbReference>
<dbReference type="OrthoDB" id="5587545at2"/>
<dbReference type="eggNOG" id="COG1942">
    <property type="taxonomic scope" value="Bacteria"/>
</dbReference>
<dbReference type="Pfam" id="PF08921">
    <property type="entry name" value="DUF1904"/>
    <property type="match status" value="1"/>
</dbReference>
<dbReference type="GeneID" id="67182139"/>
<dbReference type="KEGG" id="fbl:Fbal_1927"/>
<evidence type="ECO:0000313" key="1">
    <source>
        <dbReference type="EMBL" id="ADN76130.1"/>
    </source>
</evidence>
<evidence type="ECO:0000313" key="2">
    <source>
        <dbReference type="Proteomes" id="UP000006683"/>
    </source>
</evidence>
<proteinExistence type="predicted"/>
<evidence type="ECO:0008006" key="3">
    <source>
        <dbReference type="Google" id="ProtNLM"/>
    </source>
</evidence>
<dbReference type="AlphaFoldDB" id="E1ST83"/>
<dbReference type="InterPro" id="IPR015017">
    <property type="entry name" value="DUF1904"/>
</dbReference>
<protein>
    <recommendedName>
        <fullName evidence="3">DUF1904 domain-containing protein</fullName>
    </recommendedName>
</protein>
<dbReference type="RefSeq" id="WP_013345436.1">
    <property type="nucleotide sequence ID" value="NC_014541.1"/>
</dbReference>
<sequence>MPHLRVRGLANEQVQALSEQLTDPLSQLFGCPDDHITIEAIASTFFFRGAPGGGYPMVELLWFDRGLDVQDQVARLITDTIRTLCQAPELDVAVIVSPLSQRHYYENGEHF</sequence>
<dbReference type="HOGENOM" id="CLU_168247_0_0_6"/>
<dbReference type="Proteomes" id="UP000006683">
    <property type="component" value="Chromosome"/>
</dbReference>
<dbReference type="InterPro" id="IPR014347">
    <property type="entry name" value="Tautomerase/MIF_sf"/>
</dbReference>
<dbReference type="Gene3D" id="3.30.429.10">
    <property type="entry name" value="Macrophage Migration Inhibitory Factor"/>
    <property type="match status" value="1"/>
</dbReference>
<organism evidence="1 2">
    <name type="scientific">Ferrimonas balearica (strain DSM 9799 / CCM 4581 / KCTC 23876 / PAT)</name>
    <dbReference type="NCBI Taxonomy" id="550540"/>
    <lineage>
        <taxon>Bacteria</taxon>
        <taxon>Pseudomonadati</taxon>
        <taxon>Pseudomonadota</taxon>
        <taxon>Gammaproteobacteria</taxon>
        <taxon>Alteromonadales</taxon>
        <taxon>Ferrimonadaceae</taxon>
        <taxon>Ferrimonas</taxon>
    </lineage>
</organism>
<dbReference type="STRING" id="550540.Fbal_1927"/>
<accession>E1ST83</accession>
<gene>
    <name evidence="1" type="ordered locus">Fbal_1927</name>
</gene>
<name>E1ST83_FERBD</name>
<keyword evidence="2" id="KW-1185">Reference proteome</keyword>
<reference evidence="1 2" key="1">
    <citation type="journal article" date="2010" name="Stand. Genomic Sci.">
        <title>Complete genome sequence of Ferrimonas balearica type strain (PAT).</title>
        <authorList>
            <person name="Nolan M."/>
            <person name="Sikorski J."/>
            <person name="Davenport K."/>
            <person name="Lucas S."/>
            <person name="Glavina Del Rio T."/>
            <person name="Tice H."/>
            <person name="Cheng J."/>
            <person name="Goodwin L."/>
            <person name="Pitluck S."/>
            <person name="Liolios K."/>
            <person name="Ivanova N."/>
            <person name="Mavromatis K."/>
            <person name="Ovchinnikova G."/>
            <person name="Pati A."/>
            <person name="Chen A."/>
            <person name="Palaniappan K."/>
            <person name="Land M."/>
            <person name="Hauser L."/>
            <person name="Chang Y."/>
            <person name="Jeffries C."/>
            <person name="Tapia R."/>
            <person name="Brettin T."/>
            <person name="Detter J."/>
            <person name="Han C."/>
            <person name="Yasawong M."/>
            <person name="Rohde M."/>
            <person name="Tindall B."/>
            <person name="Goker M."/>
            <person name="Woyke T."/>
            <person name="Bristow J."/>
            <person name="Eisen J."/>
            <person name="Markowitz V."/>
            <person name="Hugenholtz P."/>
            <person name="Kyrpides N."/>
            <person name="Klenk H."/>
            <person name="Lapidus A."/>
        </authorList>
    </citation>
    <scope>NUCLEOTIDE SEQUENCE [LARGE SCALE GENOMIC DNA]</scope>
    <source>
        <strain evidence="2">DSM 9799 / CCM 4581 / KCTC 23876 / PAT</strain>
    </source>
</reference>